<dbReference type="AlphaFoldDB" id="A0A8J2NEQ6"/>
<keyword evidence="1" id="KW-0472">Membrane</keyword>
<organism evidence="3 4">
    <name type="scientific">Fusarium equiseti</name>
    <name type="common">Fusarium scirpi</name>
    <dbReference type="NCBI Taxonomy" id="61235"/>
    <lineage>
        <taxon>Eukaryota</taxon>
        <taxon>Fungi</taxon>
        <taxon>Dikarya</taxon>
        <taxon>Ascomycota</taxon>
        <taxon>Pezizomycotina</taxon>
        <taxon>Sordariomycetes</taxon>
        <taxon>Hypocreomycetidae</taxon>
        <taxon>Hypocreales</taxon>
        <taxon>Nectriaceae</taxon>
        <taxon>Fusarium</taxon>
        <taxon>Fusarium incarnatum-equiseti species complex</taxon>
    </lineage>
</organism>
<evidence type="ECO:0000313" key="4">
    <source>
        <dbReference type="Proteomes" id="UP000693738"/>
    </source>
</evidence>
<dbReference type="InterPro" id="IPR018713">
    <property type="entry name" value="MPAB/Lcp_cat_dom"/>
</dbReference>
<dbReference type="InterPro" id="IPR037473">
    <property type="entry name" value="Lcp-like"/>
</dbReference>
<evidence type="ECO:0000256" key="1">
    <source>
        <dbReference type="SAM" id="Phobius"/>
    </source>
</evidence>
<feature type="domain" description="ER-bound oxygenase mpaB/mpaB'/Rubber oxygenase catalytic" evidence="2">
    <location>
        <begin position="189"/>
        <end position="430"/>
    </location>
</feature>
<dbReference type="EMBL" id="CAJSTJ010000176">
    <property type="protein sequence ID" value="CAG7565221.1"/>
    <property type="molecule type" value="Genomic_DNA"/>
</dbReference>
<dbReference type="Pfam" id="PF09995">
    <property type="entry name" value="MPAB_Lcp_cat"/>
    <property type="match status" value="1"/>
</dbReference>
<protein>
    <recommendedName>
        <fullName evidence="2">ER-bound oxygenase mpaB/mpaB'/Rubber oxygenase catalytic domain-containing protein</fullName>
    </recommendedName>
</protein>
<dbReference type="Proteomes" id="UP000693738">
    <property type="component" value="Unassembled WGS sequence"/>
</dbReference>
<accession>A0A8J2NEQ6</accession>
<feature type="transmembrane region" description="Helical" evidence="1">
    <location>
        <begin position="504"/>
        <end position="532"/>
    </location>
</feature>
<proteinExistence type="predicted"/>
<evidence type="ECO:0000313" key="3">
    <source>
        <dbReference type="EMBL" id="CAG7565221.1"/>
    </source>
</evidence>
<keyword evidence="1" id="KW-1133">Transmembrane helix</keyword>
<dbReference type="PANTHER" id="PTHR37539:SF1">
    <property type="entry name" value="ER-BOUND OXYGENASE MPAB_MPAB'_RUBBER OXYGENASE CATALYTIC DOMAIN-CONTAINING PROTEIN"/>
    <property type="match status" value="1"/>
</dbReference>
<gene>
    <name evidence="3" type="ORF">FEQUK3_LOCUS10921</name>
</gene>
<keyword evidence="1" id="KW-0812">Transmembrane</keyword>
<comment type="caution">
    <text evidence="3">The sequence shown here is derived from an EMBL/GenBank/DDBJ whole genome shotgun (WGS) entry which is preliminary data.</text>
</comment>
<evidence type="ECO:0000259" key="2">
    <source>
        <dbReference type="Pfam" id="PF09995"/>
    </source>
</evidence>
<dbReference type="GO" id="GO:0016491">
    <property type="term" value="F:oxidoreductase activity"/>
    <property type="evidence" value="ECO:0007669"/>
    <property type="project" value="InterPro"/>
</dbReference>
<dbReference type="PANTHER" id="PTHR37539">
    <property type="entry name" value="SECRETED PROTEIN-RELATED"/>
    <property type="match status" value="1"/>
</dbReference>
<reference evidence="3" key="1">
    <citation type="submission" date="2021-05" db="EMBL/GenBank/DDBJ databases">
        <authorList>
            <person name="Khan N."/>
        </authorList>
    </citation>
    <scope>NUCLEOTIDE SEQUENCE</scope>
</reference>
<name>A0A8J2NEQ6_FUSEQ</name>
<sequence length="540" mass="61066">MGETHKYDEEMHVPFRLPAASLYVPANTPRHKGMIIAVKMRTKTGRSRHIVNVEIKTRIHYTIYALELLAHLSIIIMDYFKQPVPGDQVRTIGNHTFTWTDQHIPKSQTDPLRFECDELGAAAVKKIQAIHEQLRSEGHQVNRGDLFETLSQYHDQDDDLSQLWQETHYVPEWVDWDQIARGQRFFYRYALANLIGFAFQGFVGENSASTSVVEVLARTGGFSTRVLRRRLLETFQLVLQVTHSLEYIKPGGSGHRSIIRVRLLHSMVRQQILKVAASKCRFFDQDTHGIPINTLDSIHAIATFSCNHAWLQLPCMGITPDPQEVEDYIALWRYVAHVIGSPQEYYTSAAQAKAVMESLAYNELFVTPTSVVIGHNFVEALKDLPPINISDGFIQAASRQLNGHEICDQLGMGRPGLYAYACFTGHCWFVSVLAMMQQWIPSFDERMIQLCREGLHGAIIHSNQGLGGGSILDFKYVPDGRIQGKEKSGRMEGMLWFFERPLEMIYFVVFVIGCLVILGGSLGVAQLVTVGISGSQRLFL</sequence>